<protein>
    <submittedName>
        <fullName evidence="3">Uncharacterized protein</fullName>
    </submittedName>
</protein>
<evidence type="ECO:0000313" key="4">
    <source>
        <dbReference type="Proteomes" id="UP000298781"/>
    </source>
</evidence>
<name>A0A4D7AXF1_9HYPH</name>
<gene>
    <name evidence="3" type="ORF">E8M01_04660</name>
</gene>
<proteinExistence type="predicted"/>
<dbReference type="Proteomes" id="UP000298781">
    <property type="component" value="Chromosome"/>
</dbReference>
<reference evidence="3 4" key="1">
    <citation type="submission" date="2019-04" db="EMBL/GenBank/DDBJ databases">
        <title>Phreatobacter aquaticus sp. nov.</title>
        <authorList>
            <person name="Choi A."/>
        </authorList>
    </citation>
    <scope>NUCLEOTIDE SEQUENCE [LARGE SCALE GENOMIC DNA]</scope>
    <source>
        <strain evidence="3 4">KCTC 52518</strain>
    </source>
</reference>
<dbReference type="RefSeq" id="WP_136959050.1">
    <property type="nucleotide sequence ID" value="NZ_CP039690.1"/>
</dbReference>
<sequence length="118" mass="12407">MTGNWTLFIALVLAGWMFSAGHTGPSHAAAADLVFQAGSVGTDRSGDRHGIGEFAELTADEDWPDLDCQGSILMPRTFSRGGGPERRIGTTGTPAARSATLPPHERPPDLLPRSSAHA</sequence>
<feature type="signal peptide" evidence="2">
    <location>
        <begin position="1"/>
        <end position="28"/>
    </location>
</feature>
<accession>A0A4D7AXF1</accession>
<keyword evidence="4" id="KW-1185">Reference proteome</keyword>
<feature type="chain" id="PRO_5020508813" evidence="2">
    <location>
        <begin position="29"/>
        <end position="118"/>
    </location>
</feature>
<dbReference type="EMBL" id="CP039690">
    <property type="protein sequence ID" value="QCI63593.1"/>
    <property type="molecule type" value="Genomic_DNA"/>
</dbReference>
<feature type="region of interest" description="Disordered" evidence="1">
    <location>
        <begin position="75"/>
        <end position="118"/>
    </location>
</feature>
<keyword evidence="2" id="KW-0732">Signal</keyword>
<dbReference type="KEGG" id="pstg:E8M01_04660"/>
<evidence type="ECO:0000256" key="2">
    <source>
        <dbReference type="SAM" id="SignalP"/>
    </source>
</evidence>
<evidence type="ECO:0000313" key="3">
    <source>
        <dbReference type="EMBL" id="QCI63593.1"/>
    </source>
</evidence>
<organism evidence="3 4">
    <name type="scientific">Phreatobacter stygius</name>
    <dbReference type="NCBI Taxonomy" id="1940610"/>
    <lineage>
        <taxon>Bacteria</taxon>
        <taxon>Pseudomonadati</taxon>
        <taxon>Pseudomonadota</taxon>
        <taxon>Alphaproteobacteria</taxon>
        <taxon>Hyphomicrobiales</taxon>
        <taxon>Phreatobacteraceae</taxon>
        <taxon>Phreatobacter</taxon>
    </lineage>
</organism>
<evidence type="ECO:0000256" key="1">
    <source>
        <dbReference type="SAM" id="MobiDB-lite"/>
    </source>
</evidence>
<dbReference type="AlphaFoldDB" id="A0A4D7AXF1"/>